<feature type="domain" description="DnaJ homologue subfamily C member 28 conserved" evidence="2">
    <location>
        <begin position="8"/>
        <end position="71"/>
    </location>
</feature>
<dbReference type="EMBL" id="CP022190">
    <property type="protein sequence ID" value="AWI85403.1"/>
    <property type="molecule type" value="Genomic_DNA"/>
</dbReference>
<dbReference type="RefSeq" id="WP_108969105.1">
    <property type="nucleotide sequence ID" value="NZ_CP022190.1"/>
</dbReference>
<evidence type="ECO:0000313" key="3">
    <source>
        <dbReference type="EMBL" id="AWI85403.1"/>
    </source>
</evidence>
<sequence>MDHPLIDLINARIAKAEAEGAFENLPGAGKPLPECDDPENAVLTRILKDNGAVPQAVALTRELATLREALRETSDRDQRRRLIRDMALLETKLEIARKSR</sequence>
<dbReference type="InterPro" id="IPR018961">
    <property type="entry name" value="DnaJ_homolog_subfam-C_membr-28"/>
</dbReference>
<dbReference type="PANTHER" id="PTHR39158">
    <property type="entry name" value="OS08G0560600 PROTEIN"/>
    <property type="match status" value="1"/>
</dbReference>
<gene>
    <name evidence="3" type="ORF">CEW88_16875</name>
</gene>
<evidence type="ECO:0000256" key="1">
    <source>
        <dbReference type="SAM" id="Coils"/>
    </source>
</evidence>
<name>A0A2U8HHX3_9RHOB</name>
<dbReference type="Pfam" id="PF09350">
    <property type="entry name" value="DJC28_CD"/>
    <property type="match status" value="1"/>
</dbReference>
<feature type="coiled-coil region" evidence="1">
    <location>
        <begin position="56"/>
        <end position="99"/>
    </location>
</feature>
<evidence type="ECO:0000313" key="4">
    <source>
        <dbReference type="Proteomes" id="UP000244915"/>
    </source>
</evidence>
<protein>
    <recommendedName>
        <fullName evidence="2">DnaJ homologue subfamily C member 28 conserved domain-containing protein</fullName>
    </recommendedName>
</protein>
<dbReference type="OrthoDB" id="9798476at2"/>
<accession>A0A2U8HHX3</accession>
<proteinExistence type="predicted"/>
<evidence type="ECO:0000259" key="2">
    <source>
        <dbReference type="Pfam" id="PF09350"/>
    </source>
</evidence>
<dbReference type="PANTHER" id="PTHR39158:SF1">
    <property type="entry name" value="DNAJ HOMOLOG SUBFAMILY C MEMBER 28"/>
    <property type="match status" value="1"/>
</dbReference>
<dbReference type="InterPro" id="IPR052573">
    <property type="entry name" value="DnaJ_C_subfamily_28"/>
</dbReference>
<organism evidence="3 4">
    <name type="scientific">Alloyangia pacifica</name>
    <dbReference type="NCBI Taxonomy" id="311180"/>
    <lineage>
        <taxon>Bacteria</taxon>
        <taxon>Pseudomonadati</taxon>
        <taxon>Pseudomonadota</taxon>
        <taxon>Alphaproteobacteria</taxon>
        <taxon>Rhodobacterales</taxon>
        <taxon>Roseobacteraceae</taxon>
        <taxon>Alloyangia</taxon>
    </lineage>
</organism>
<dbReference type="KEGG" id="ypac:CEW88_16875"/>
<keyword evidence="1" id="KW-0175">Coiled coil</keyword>
<dbReference type="Proteomes" id="UP000244915">
    <property type="component" value="Chromosome 2"/>
</dbReference>
<dbReference type="AlphaFoldDB" id="A0A2U8HHX3"/>
<reference evidence="3 4" key="1">
    <citation type="submission" date="2017-06" db="EMBL/GenBank/DDBJ databases">
        <title>Yangia sp. YSBP01 complete genome sequence.</title>
        <authorList>
            <person name="Woo J.-H."/>
            <person name="Kim H.-S."/>
        </authorList>
    </citation>
    <scope>NUCLEOTIDE SEQUENCE [LARGE SCALE GENOMIC DNA]</scope>
    <source>
        <strain evidence="3 4">YSBP01</strain>
    </source>
</reference>